<evidence type="ECO:0000313" key="3">
    <source>
        <dbReference type="EMBL" id="MFB8777686.1"/>
    </source>
</evidence>
<evidence type="ECO:0000313" key="4">
    <source>
        <dbReference type="Proteomes" id="UP001585080"/>
    </source>
</evidence>
<evidence type="ECO:0000256" key="2">
    <source>
        <dbReference type="SAM" id="Phobius"/>
    </source>
</evidence>
<name>A0ABV5ELH1_9ACTN</name>
<feature type="transmembrane region" description="Helical" evidence="2">
    <location>
        <begin position="106"/>
        <end position="124"/>
    </location>
</feature>
<dbReference type="EMBL" id="JAYMRP010000050">
    <property type="protein sequence ID" value="MFB8777686.1"/>
    <property type="molecule type" value="Genomic_DNA"/>
</dbReference>
<keyword evidence="2" id="KW-0472">Membrane</keyword>
<feature type="compositionally biased region" description="Basic and acidic residues" evidence="1">
    <location>
        <begin position="11"/>
        <end position="21"/>
    </location>
</feature>
<feature type="transmembrane region" description="Helical" evidence="2">
    <location>
        <begin position="192"/>
        <end position="210"/>
    </location>
</feature>
<gene>
    <name evidence="3" type="ORF">VSS16_34080</name>
</gene>
<keyword evidence="2" id="KW-1133">Transmembrane helix</keyword>
<organism evidence="3 4">
    <name type="scientific">Streptomyces broussonetiae</name>
    <dbReference type="NCBI Taxonomy" id="2686304"/>
    <lineage>
        <taxon>Bacteria</taxon>
        <taxon>Bacillati</taxon>
        <taxon>Actinomycetota</taxon>
        <taxon>Actinomycetes</taxon>
        <taxon>Kitasatosporales</taxon>
        <taxon>Streptomycetaceae</taxon>
        <taxon>Streptomyces</taxon>
    </lineage>
</organism>
<comment type="caution">
    <text evidence="3">The sequence shown here is derived from an EMBL/GenBank/DDBJ whole genome shotgun (WGS) entry which is preliminary data.</text>
</comment>
<accession>A0ABV5ELH1</accession>
<proteinExistence type="predicted"/>
<dbReference type="PANTHER" id="PTHR34989">
    <property type="entry name" value="PROTEIN HDED"/>
    <property type="match status" value="1"/>
</dbReference>
<dbReference type="Pfam" id="PF03729">
    <property type="entry name" value="DUF308"/>
    <property type="match status" value="2"/>
</dbReference>
<feature type="region of interest" description="Disordered" evidence="1">
    <location>
        <begin position="1"/>
        <end position="30"/>
    </location>
</feature>
<dbReference type="RefSeq" id="WP_376736126.1">
    <property type="nucleotide sequence ID" value="NZ_JAYMRP010000050.1"/>
</dbReference>
<feature type="transmembrane region" description="Helical" evidence="2">
    <location>
        <begin position="162"/>
        <end position="180"/>
    </location>
</feature>
<dbReference type="InterPro" id="IPR052712">
    <property type="entry name" value="Acid_resist_chaperone_HdeD"/>
</dbReference>
<keyword evidence="4" id="KW-1185">Reference proteome</keyword>
<keyword evidence="2" id="KW-0812">Transmembrane</keyword>
<dbReference type="InterPro" id="IPR005325">
    <property type="entry name" value="DUF308_memb"/>
</dbReference>
<feature type="transmembrane region" description="Helical" evidence="2">
    <location>
        <begin position="130"/>
        <end position="150"/>
    </location>
</feature>
<dbReference type="Proteomes" id="UP001585080">
    <property type="component" value="Unassembled WGS sequence"/>
</dbReference>
<reference evidence="3 4" key="1">
    <citation type="submission" date="2024-01" db="EMBL/GenBank/DDBJ databases">
        <title>Genome mining of biosynthetic gene clusters to explore secondary metabolites of Streptomyces sp.</title>
        <authorList>
            <person name="Baig A."/>
            <person name="Ajitkumar Shintre N."/>
            <person name="Kumar H."/>
            <person name="Anbarasu A."/>
            <person name="Ramaiah S."/>
        </authorList>
    </citation>
    <scope>NUCLEOTIDE SEQUENCE [LARGE SCALE GENOMIC DNA]</scope>
    <source>
        <strain evidence="3 4">A57</strain>
    </source>
</reference>
<evidence type="ECO:0000256" key="1">
    <source>
        <dbReference type="SAM" id="MobiDB-lite"/>
    </source>
</evidence>
<feature type="transmembrane region" description="Helical" evidence="2">
    <location>
        <begin position="46"/>
        <end position="66"/>
    </location>
</feature>
<sequence length="226" mass="23708">MTMPRGPAPHTGREHEPEPRPGPRPGVAGYDAESAASALARLGRSWTWLLGSAVATLVPGILVLVWPDGTLHVLAVLVGLYLLVTGAFRFVAVFGRDEPGERLPGLLLAVLYVLAGVLCLRNPLQTIAALSLIVGVVWLVSGILTLYTAVAARDLYMPHRGVVMGAAVLGIVAGIVVLALPLESARALTRLLGLWLVLLGVAEAVVALAWRTALHRAGPTGAQDRP</sequence>
<protein>
    <submittedName>
        <fullName evidence="3">DUF308 domain-containing protein</fullName>
    </submittedName>
</protein>
<feature type="transmembrane region" description="Helical" evidence="2">
    <location>
        <begin position="72"/>
        <end position="94"/>
    </location>
</feature>
<dbReference type="PANTHER" id="PTHR34989:SF1">
    <property type="entry name" value="PROTEIN HDED"/>
    <property type="match status" value="1"/>
</dbReference>